<keyword evidence="10" id="KW-1185">Reference proteome</keyword>
<evidence type="ECO:0000259" key="7">
    <source>
        <dbReference type="Pfam" id="PF00732"/>
    </source>
</evidence>
<comment type="similarity">
    <text evidence="2">Belongs to the GMC oxidoreductase family.</text>
</comment>
<keyword evidence="5" id="KW-0560">Oxidoreductase</keyword>
<evidence type="ECO:0000256" key="6">
    <source>
        <dbReference type="SAM" id="MobiDB-lite"/>
    </source>
</evidence>
<evidence type="ECO:0000256" key="5">
    <source>
        <dbReference type="ARBA" id="ARBA00023002"/>
    </source>
</evidence>
<accession>A0A1M5HNJ5</accession>
<evidence type="ECO:0000259" key="8">
    <source>
        <dbReference type="Pfam" id="PF05199"/>
    </source>
</evidence>
<dbReference type="InterPro" id="IPR036188">
    <property type="entry name" value="FAD/NAD-bd_sf"/>
</dbReference>
<dbReference type="GO" id="GO:0050660">
    <property type="term" value="F:flavin adenine dinucleotide binding"/>
    <property type="evidence" value="ECO:0007669"/>
    <property type="project" value="InterPro"/>
</dbReference>
<dbReference type="Proteomes" id="UP000184471">
    <property type="component" value="Unassembled WGS sequence"/>
</dbReference>
<sequence>MSTSPGPDVAVPGVADVVDVVVVGSGPVGTAVARELADGGSGVRVLVLEAGQPLGEPAGGHVKNIADAAARDAVLAALATGPGPLPGGTPARPGTTLVGAPDMPNAAVSTNVGGMGAHWTAACPRPADDEVPGCVDPAVLDEALTRAEQLLAVTTHAFDRAPLTGAVQQVLGELFDRPQRRPAGPMPVAVTVGEDGSLHWTGPAIVAGDLWDRPDVELRTGTLARRLLRDGDRVTGVEAVDLSSGRRYAIGARAVVVAADAFRTPQLLWASGIRPGALGRYLTEHPQVMAASLLDERHVPADAPVDADLPVTAAAAPGGGAIVPVSGVSWVPYAADRPFHGQVMQMDASPVPLDPGVAVRPGQVVGLGWFCRKELSPDNRVWFDEDAADEHGLPAIRIAYALSDADRASVAAAVEEVGAAARALGRPLGEPFVMPPGSSLHYLGTTRMGRADDGTSVCDPAGRVWGTENLYVGGNNVIPTATACNPTLTAVALGVLTARAVAAQLAAQLAAQPAIQPATPPATPAAAQPAPSPVAEEAHA</sequence>
<name>A0A1M5HNJ5_9ACTN</name>
<dbReference type="OrthoDB" id="9798604at2"/>
<keyword evidence="3" id="KW-0285">Flavoprotein</keyword>
<evidence type="ECO:0000313" key="10">
    <source>
        <dbReference type="Proteomes" id="UP000184471"/>
    </source>
</evidence>
<dbReference type="EMBL" id="FQVX01000002">
    <property type="protein sequence ID" value="SHG17402.1"/>
    <property type="molecule type" value="Genomic_DNA"/>
</dbReference>
<feature type="domain" description="Glucose-methanol-choline oxidoreductase N-terminal" evidence="7">
    <location>
        <begin position="213"/>
        <end position="286"/>
    </location>
</feature>
<feature type="region of interest" description="Disordered" evidence="6">
    <location>
        <begin position="517"/>
        <end position="540"/>
    </location>
</feature>
<evidence type="ECO:0000256" key="2">
    <source>
        <dbReference type="ARBA" id="ARBA00010790"/>
    </source>
</evidence>
<proteinExistence type="inferred from homology"/>
<reference evidence="9 10" key="1">
    <citation type="submission" date="2016-11" db="EMBL/GenBank/DDBJ databases">
        <authorList>
            <person name="Jaros S."/>
            <person name="Januszkiewicz K."/>
            <person name="Wedrychowicz H."/>
        </authorList>
    </citation>
    <scope>NUCLEOTIDE SEQUENCE [LARGE SCALE GENOMIC DNA]</scope>
    <source>
        <strain evidence="9 10">DSM 45408</strain>
    </source>
</reference>
<dbReference type="Pfam" id="PF00732">
    <property type="entry name" value="GMC_oxred_N"/>
    <property type="match status" value="1"/>
</dbReference>
<keyword evidence="4" id="KW-0274">FAD</keyword>
<dbReference type="AlphaFoldDB" id="A0A1M5HNJ5"/>
<gene>
    <name evidence="9" type="ORF">SAMN05444351_1666</name>
</gene>
<dbReference type="PANTHER" id="PTHR42784:SF1">
    <property type="entry name" value="PYRANOSE 2-OXIDASE"/>
    <property type="match status" value="1"/>
</dbReference>
<feature type="domain" description="Glucose-methanol-choline oxidoreductase C-terminal" evidence="8">
    <location>
        <begin position="379"/>
        <end position="494"/>
    </location>
</feature>
<feature type="compositionally biased region" description="Low complexity" evidence="6">
    <location>
        <begin position="524"/>
        <end position="540"/>
    </location>
</feature>
<dbReference type="InterPro" id="IPR007867">
    <property type="entry name" value="GMC_OxRtase_C"/>
</dbReference>
<dbReference type="SUPFAM" id="SSF54373">
    <property type="entry name" value="FAD-linked reductases, C-terminal domain"/>
    <property type="match status" value="1"/>
</dbReference>
<dbReference type="InterPro" id="IPR000172">
    <property type="entry name" value="GMC_OxRdtase_N"/>
</dbReference>
<evidence type="ECO:0000256" key="3">
    <source>
        <dbReference type="ARBA" id="ARBA00022630"/>
    </source>
</evidence>
<evidence type="ECO:0000313" key="9">
    <source>
        <dbReference type="EMBL" id="SHG17402.1"/>
    </source>
</evidence>
<comment type="cofactor">
    <cofactor evidence="1">
        <name>FAD</name>
        <dbReference type="ChEBI" id="CHEBI:57692"/>
    </cofactor>
</comment>
<evidence type="ECO:0000256" key="1">
    <source>
        <dbReference type="ARBA" id="ARBA00001974"/>
    </source>
</evidence>
<dbReference type="STRING" id="1070870.SAMN05444351_1666"/>
<dbReference type="Pfam" id="PF05199">
    <property type="entry name" value="GMC_oxred_C"/>
    <property type="match status" value="1"/>
</dbReference>
<dbReference type="GO" id="GO:0016614">
    <property type="term" value="F:oxidoreductase activity, acting on CH-OH group of donors"/>
    <property type="evidence" value="ECO:0007669"/>
    <property type="project" value="InterPro"/>
</dbReference>
<protein>
    <submittedName>
        <fullName evidence="9">Choline dehydrogenase</fullName>
    </submittedName>
</protein>
<organism evidence="9 10">
    <name type="scientific">Geodermatophilus nigrescens</name>
    <dbReference type="NCBI Taxonomy" id="1070870"/>
    <lineage>
        <taxon>Bacteria</taxon>
        <taxon>Bacillati</taxon>
        <taxon>Actinomycetota</taxon>
        <taxon>Actinomycetes</taxon>
        <taxon>Geodermatophilales</taxon>
        <taxon>Geodermatophilaceae</taxon>
        <taxon>Geodermatophilus</taxon>
    </lineage>
</organism>
<dbReference type="SUPFAM" id="SSF51905">
    <property type="entry name" value="FAD/NAD(P)-binding domain"/>
    <property type="match status" value="1"/>
</dbReference>
<dbReference type="InterPro" id="IPR051473">
    <property type="entry name" value="P2Ox-like"/>
</dbReference>
<dbReference type="PANTHER" id="PTHR42784">
    <property type="entry name" value="PYRANOSE 2-OXIDASE"/>
    <property type="match status" value="1"/>
</dbReference>
<dbReference type="Gene3D" id="3.50.50.60">
    <property type="entry name" value="FAD/NAD(P)-binding domain"/>
    <property type="match status" value="2"/>
</dbReference>
<dbReference type="RefSeq" id="WP_083628490.1">
    <property type="nucleotide sequence ID" value="NZ_FQVX01000002.1"/>
</dbReference>
<evidence type="ECO:0000256" key="4">
    <source>
        <dbReference type="ARBA" id="ARBA00022827"/>
    </source>
</evidence>